<protein>
    <submittedName>
        <fullName evidence="3">Uncharacterized protein</fullName>
    </submittedName>
</protein>
<reference evidence="3 4" key="1">
    <citation type="submission" date="2019-05" db="EMBL/GenBank/DDBJ databases">
        <title>Mikania micrantha, genome provides insights into the molecular mechanism of rapid growth.</title>
        <authorList>
            <person name="Liu B."/>
        </authorList>
    </citation>
    <scope>NUCLEOTIDE SEQUENCE [LARGE SCALE GENOMIC DNA]</scope>
    <source>
        <strain evidence="3">NLD-2019</strain>
        <tissue evidence="3">Leaf</tissue>
    </source>
</reference>
<evidence type="ECO:0000256" key="2">
    <source>
        <dbReference type="ARBA" id="ARBA00023306"/>
    </source>
</evidence>
<evidence type="ECO:0000313" key="3">
    <source>
        <dbReference type="EMBL" id="KAD5317600.1"/>
    </source>
</evidence>
<dbReference type="GO" id="GO:0004860">
    <property type="term" value="F:protein kinase inhibitor activity"/>
    <property type="evidence" value="ECO:0007669"/>
    <property type="project" value="UniProtKB-KW"/>
</dbReference>
<dbReference type="GO" id="GO:0005634">
    <property type="term" value="C:nucleus"/>
    <property type="evidence" value="ECO:0007669"/>
    <property type="project" value="TreeGrafter"/>
</dbReference>
<sequence length="150" mass="16244">MIPSNLDRLIVSCPHSDVDCRKLSDSRDHQQNLSSSNLASGALKIKVSSSSGEFMEVDDQLTTPRSVEHKITVTTTCPPAPRKAKRVPTTGKRMASCFPVVRTPADFKVYLDAMLALNETVYVPDVVVGDLGAGDHVKRLKSLPTSAHKG</sequence>
<name>A0A5N6NTM6_9ASTR</name>
<dbReference type="AlphaFoldDB" id="A0A5N6NTM6"/>
<dbReference type="EMBL" id="SZYD01000009">
    <property type="protein sequence ID" value="KAD5317600.1"/>
    <property type="molecule type" value="Genomic_DNA"/>
</dbReference>
<evidence type="ECO:0000313" key="4">
    <source>
        <dbReference type="Proteomes" id="UP000326396"/>
    </source>
</evidence>
<evidence type="ECO:0000256" key="1">
    <source>
        <dbReference type="ARBA" id="ARBA00023013"/>
    </source>
</evidence>
<dbReference type="GO" id="GO:0032875">
    <property type="term" value="P:regulation of DNA endoreduplication"/>
    <property type="evidence" value="ECO:0007669"/>
    <property type="project" value="InterPro"/>
</dbReference>
<dbReference type="PANTHER" id="PTHR33142">
    <property type="entry name" value="CYCLIN-DEPENDENT PROTEIN KINASE INHIBITOR SMR13"/>
    <property type="match status" value="1"/>
</dbReference>
<dbReference type="Proteomes" id="UP000326396">
    <property type="component" value="Linkage Group LG17"/>
</dbReference>
<dbReference type="OrthoDB" id="1933617at2759"/>
<dbReference type="InterPro" id="IPR040389">
    <property type="entry name" value="SMR"/>
</dbReference>
<organism evidence="3 4">
    <name type="scientific">Mikania micrantha</name>
    <name type="common">bitter vine</name>
    <dbReference type="NCBI Taxonomy" id="192012"/>
    <lineage>
        <taxon>Eukaryota</taxon>
        <taxon>Viridiplantae</taxon>
        <taxon>Streptophyta</taxon>
        <taxon>Embryophyta</taxon>
        <taxon>Tracheophyta</taxon>
        <taxon>Spermatophyta</taxon>
        <taxon>Magnoliopsida</taxon>
        <taxon>eudicotyledons</taxon>
        <taxon>Gunneridae</taxon>
        <taxon>Pentapetalae</taxon>
        <taxon>asterids</taxon>
        <taxon>campanulids</taxon>
        <taxon>Asterales</taxon>
        <taxon>Asteraceae</taxon>
        <taxon>Asteroideae</taxon>
        <taxon>Heliantheae alliance</taxon>
        <taxon>Eupatorieae</taxon>
        <taxon>Mikania</taxon>
    </lineage>
</organism>
<proteinExistence type="predicted"/>
<keyword evidence="1" id="KW-0649">Protein kinase inhibitor</keyword>
<gene>
    <name evidence="3" type="ORF">E3N88_17546</name>
</gene>
<keyword evidence="2" id="KW-0131">Cell cycle</keyword>
<dbReference type="PANTHER" id="PTHR33142:SF15">
    <property type="entry name" value="CYCLIN-DEPENDENT PROTEIN KINASE INHIBITOR SMR4"/>
    <property type="match status" value="1"/>
</dbReference>
<comment type="caution">
    <text evidence="3">The sequence shown here is derived from an EMBL/GenBank/DDBJ whole genome shotgun (WGS) entry which is preliminary data.</text>
</comment>
<keyword evidence="4" id="KW-1185">Reference proteome</keyword>
<accession>A0A5N6NTM6</accession>